<protein>
    <submittedName>
        <fullName evidence="1">Uncharacterized protein</fullName>
    </submittedName>
</protein>
<dbReference type="AlphaFoldDB" id="A0A7W6MK60"/>
<proteinExistence type="predicted"/>
<accession>A0A7W6MK60</accession>
<keyword evidence="2" id="KW-1185">Reference proteome</keyword>
<dbReference type="RefSeq" id="WP_183200319.1">
    <property type="nucleotide sequence ID" value="NZ_JACIEK010000006.1"/>
</dbReference>
<evidence type="ECO:0000313" key="1">
    <source>
        <dbReference type="EMBL" id="MBB3998800.1"/>
    </source>
</evidence>
<dbReference type="EMBL" id="JACIEK010000006">
    <property type="protein sequence ID" value="MBB3998800.1"/>
    <property type="molecule type" value="Genomic_DNA"/>
</dbReference>
<comment type="caution">
    <text evidence="1">The sequence shown here is derived from an EMBL/GenBank/DDBJ whole genome shotgun (WGS) entry which is preliminary data.</text>
</comment>
<sequence>MQAFRDRRLQVVGFAGATFASLYFASEQIDALAFAPVQGRVGETIAELRATLPADQSDGTVLEDVGFDGRRVTLTFLGDARLDMRMIRDSGRDEKCKVWGRSLRTREIGSVEYRYRVEGSTSSVFIDRSVCG</sequence>
<dbReference type="Proteomes" id="UP000542776">
    <property type="component" value="Unassembled WGS sequence"/>
</dbReference>
<reference evidence="1 2" key="1">
    <citation type="submission" date="2020-08" db="EMBL/GenBank/DDBJ databases">
        <title>Genomic Encyclopedia of Type Strains, Phase IV (KMG-IV): sequencing the most valuable type-strain genomes for metagenomic binning, comparative biology and taxonomic classification.</title>
        <authorList>
            <person name="Goeker M."/>
        </authorList>
    </citation>
    <scope>NUCLEOTIDE SEQUENCE [LARGE SCALE GENOMIC DNA]</scope>
    <source>
        <strain evidence="1 2">DSM 102238</strain>
    </source>
</reference>
<organism evidence="1 2">
    <name type="scientific">Aureimonas pseudogalii</name>
    <dbReference type="NCBI Taxonomy" id="1744844"/>
    <lineage>
        <taxon>Bacteria</taxon>
        <taxon>Pseudomonadati</taxon>
        <taxon>Pseudomonadota</taxon>
        <taxon>Alphaproteobacteria</taxon>
        <taxon>Hyphomicrobiales</taxon>
        <taxon>Aurantimonadaceae</taxon>
        <taxon>Aureimonas</taxon>
    </lineage>
</organism>
<name>A0A7W6MK60_9HYPH</name>
<gene>
    <name evidence="1" type="ORF">GGR04_002648</name>
</gene>
<evidence type="ECO:0000313" key="2">
    <source>
        <dbReference type="Proteomes" id="UP000542776"/>
    </source>
</evidence>